<evidence type="ECO:0008006" key="3">
    <source>
        <dbReference type="Google" id="ProtNLM"/>
    </source>
</evidence>
<sequence length="155" mass="17751">MANPISSIKRMEIPEEVIQERNIEEVIKAVSDNKEAILKGIDLLSTIHDNGFLDMINALVKHKEEAMENIMGELNKEQYAEIMENAGKLVFLLGDLRVDDLKYFTTKLNNAMEEARTYERTEPTRPLDLLKALKDPEINKSITMMLQFLRGMGKP</sequence>
<gene>
    <name evidence="1" type="primary">yjgD</name>
    <name evidence="1" type="ORF">GCM10011409_16760</name>
</gene>
<evidence type="ECO:0000313" key="2">
    <source>
        <dbReference type="Proteomes" id="UP000621492"/>
    </source>
</evidence>
<organism evidence="1 2">
    <name type="scientific">Lentibacillus populi</name>
    <dbReference type="NCBI Taxonomy" id="1827502"/>
    <lineage>
        <taxon>Bacteria</taxon>
        <taxon>Bacillati</taxon>
        <taxon>Bacillota</taxon>
        <taxon>Bacilli</taxon>
        <taxon>Bacillales</taxon>
        <taxon>Bacillaceae</taxon>
        <taxon>Lentibacillus</taxon>
    </lineage>
</organism>
<keyword evidence="2" id="KW-1185">Reference proteome</keyword>
<reference evidence="1" key="2">
    <citation type="submission" date="2020-09" db="EMBL/GenBank/DDBJ databases">
        <authorList>
            <person name="Sun Q."/>
            <person name="Zhou Y."/>
        </authorList>
    </citation>
    <scope>NUCLEOTIDE SEQUENCE</scope>
    <source>
        <strain evidence="1">CGMCC 1.15454</strain>
    </source>
</reference>
<accession>A0A9W5X5J8</accession>
<evidence type="ECO:0000313" key="1">
    <source>
        <dbReference type="EMBL" id="GGB39882.1"/>
    </source>
</evidence>
<protein>
    <recommendedName>
        <fullName evidence="3">DUF1641 domain-containing protein</fullName>
    </recommendedName>
</protein>
<dbReference type="RefSeq" id="WP_088049735.1">
    <property type="nucleotide sequence ID" value="NZ_BMJD01000010.1"/>
</dbReference>
<dbReference type="AlphaFoldDB" id="A0A9W5X5J8"/>
<comment type="caution">
    <text evidence="1">The sequence shown here is derived from an EMBL/GenBank/DDBJ whole genome shotgun (WGS) entry which is preliminary data.</text>
</comment>
<dbReference type="PANTHER" id="PTHR38433">
    <property type="match status" value="1"/>
</dbReference>
<dbReference type="Pfam" id="PF07849">
    <property type="entry name" value="DUF1641"/>
    <property type="match status" value="1"/>
</dbReference>
<dbReference type="InterPro" id="IPR012440">
    <property type="entry name" value="DUF1641"/>
</dbReference>
<dbReference type="Proteomes" id="UP000621492">
    <property type="component" value="Unassembled WGS sequence"/>
</dbReference>
<proteinExistence type="predicted"/>
<name>A0A9W5X5J8_9BACI</name>
<dbReference type="PANTHER" id="PTHR38433:SF1">
    <property type="entry name" value="DUF1641 DOMAIN-CONTAINING PROTEIN"/>
    <property type="match status" value="1"/>
</dbReference>
<reference evidence="1" key="1">
    <citation type="journal article" date="2014" name="Int. J. Syst. Evol. Microbiol.">
        <title>Complete genome sequence of Corynebacterium casei LMG S-19264T (=DSM 44701T), isolated from a smear-ripened cheese.</title>
        <authorList>
            <consortium name="US DOE Joint Genome Institute (JGI-PGF)"/>
            <person name="Walter F."/>
            <person name="Albersmeier A."/>
            <person name="Kalinowski J."/>
            <person name="Ruckert C."/>
        </authorList>
    </citation>
    <scope>NUCLEOTIDE SEQUENCE</scope>
    <source>
        <strain evidence="1">CGMCC 1.15454</strain>
    </source>
</reference>
<dbReference type="EMBL" id="BMJD01000010">
    <property type="protein sequence ID" value="GGB39882.1"/>
    <property type="molecule type" value="Genomic_DNA"/>
</dbReference>